<sequence length="157" mass="18264">MTEIKGWIQGIPLKKTVSDMLYAIFKQNSLFKEVKNVEQTDQKLKEAFQNLEEAMSHFQNLLQTVTEEIESNENSNVPKTIKSLKVLLNDKRHILDPAIQFEDIVDHTVCDLSSSIPTGHVVTLYYRKHPIRKQTIYHSEPVNLKPWLAFRLHNLSH</sequence>
<reference evidence="2 3" key="1">
    <citation type="submission" date="2024-09" db="EMBL/GenBank/DDBJ databases">
        <authorList>
            <person name="Sun Q."/>
            <person name="Mori K."/>
        </authorList>
    </citation>
    <scope>NUCLEOTIDE SEQUENCE [LARGE SCALE GENOMIC DNA]</scope>
    <source>
        <strain evidence="2 3">NCAIM B.02610</strain>
    </source>
</reference>
<protein>
    <submittedName>
        <fullName evidence="2">Uncharacterized protein</fullName>
    </submittedName>
</protein>
<organism evidence="2 3">
    <name type="scientific">Halalkalibacter kiskunsagensis</name>
    <dbReference type="NCBI Taxonomy" id="1548599"/>
    <lineage>
        <taxon>Bacteria</taxon>
        <taxon>Bacillati</taxon>
        <taxon>Bacillota</taxon>
        <taxon>Bacilli</taxon>
        <taxon>Bacillales</taxon>
        <taxon>Bacillaceae</taxon>
        <taxon>Halalkalibacter</taxon>
    </lineage>
</organism>
<name>A0ABV6K899_9BACI</name>
<feature type="coiled-coil region" evidence="1">
    <location>
        <begin position="34"/>
        <end position="68"/>
    </location>
</feature>
<proteinExistence type="predicted"/>
<dbReference type="RefSeq" id="WP_335963462.1">
    <property type="nucleotide sequence ID" value="NZ_JAXBLX010000051.1"/>
</dbReference>
<evidence type="ECO:0000313" key="2">
    <source>
        <dbReference type="EMBL" id="MFC0469524.1"/>
    </source>
</evidence>
<keyword evidence="1" id="KW-0175">Coiled coil</keyword>
<dbReference type="EMBL" id="JBHLUX010000006">
    <property type="protein sequence ID" value="MFC0469524.1"/>
    <property type="molecule type" value="Genomic_DNA"/>
</dbReference>
<keyword evidence="3" id="KW-1185">Reference proteome</keyword>
<comment type="caution">
    <text evidence="2">The sequence shown here is derived from an EMBL/GenBank/DDBJ whole genome shotgun (WGS) entry which is preliminary data.</text>
</comment>
<dbReference type="Proteomes" id="UP001589838">
    <property type="component" value="Unassembled WGS sequence"/>
</dbReference>
<evidence type="ECO:0000256" key="1">
    <source>
        <dbReference type="SAM" id="Coils"/>
    </source>
</evidence>
<evidence type="ECO:0000313" key="3">
    <source>
        <dbReference type="Proteomes" id="UP001589838"/>
    </source>
</evidence>
<gene>
    <name evidence="2" type="ORF">ACFFHM_02955</name>
</gene>
<accession>A0ABV6K899</accession>